<sequence>MSGGYRRCQVLNCADRTSSRHRFPNPHLNRNRFNEWIRLCGNLKLVNMDPDLIFQSHRVCHQYFTSQDITSVPSQRMPKPLGNISQKGVYPVTSCFDVLIAQPIFDNTIKPVSLPKLMYQVIKFNKIPKTRAPRWAPKFVTC</sequence>
<protein>
    <recommendedName>
        <fullName evidence="5">THAP-type domain-containing protein</fullName>
    </recommendedName>
</protein>
<reference evidence="6 7" key="1">
    <citation type="journal article" date="2024" name="Insects">
        <title>An Improved Chromosome-Level Genome Assembly of the Firefly Pyrocoelia pectoralis.</title>
        <authorList>
            <person name="Fu X."/>
            <person name="Meyer-Rochow V.B."/>
            <person name="Ballantyne L."/>
            <person name="Zhu X."/>
        </authorList>
    </citation>
    <scope>NUCLEOTIDE SEQUENCE [LARGE SCALE GENOMIC DNA]</scope>
    <source>
        <strain evidence="6">XCY_ONT2</strain>
    </source>
</reference>
<organism evidence="6 7">
    <name type="scientific">Pyrocoelia pectoralis</name>
    <dbReference type="NCBI Taxonomy" id="417401"/>
    <lineage>
        <taxon>Eukaryota</taxon>
        <taxon>Metazoa</taxon>
        <taxon>Ecdysozoa</taxon>
        <taxon>Arthropoda</taxon>
        <taxon>Hexapoda</taxon>
        <taxon>Insecta</taxon>
        <taxon>Pterygota</taxon>
        <taxon>Neoptera</taxon>
        <taxon>Endopterygota</taxon>
        <taxon>Coleoptera</taxon>
        <taxon>Polyphaga</taxon>
        <taxon>Elateriformia</taxon>
        <taxon>Elateroidea</taxon>
        <taxon>Lampyridae</taxon>
        <taxon>Lampyrinae</taxon>
        <taxon>Pyrocoelia</taxon>
    </lineage>
</organism>
<gene>
    <name evidence="6" type="ORF">RI129_002931</name>
</gene>
<evidence type="ECO:0000259" key="5">
    <source>
        <dbReference type="Pfam" id="PF05485"/>
    </source>
</evidence>
<evidence type="ECO:0000256" key="3">
    <source>
        <dbReference type="ARBA" id="ARBA00022833"/>
    </source>
</evidence>
<evidence type="ECO:0000256" key="1">
    <source>
        <dbReference type="ARBA" id="ARBA00022723"/>
    </source>
</evidence>
<accession>A0AAN7VME9</accession>
<dbReference type="Proteomes" id="UP001329430">
    <property type="component" value="Chromosome 2"/>
</dbReference>
<keyword evidence="1" id="KW-0479">Metal-binding</keyword>
<keyword evidence="7" id="KW-1185">Reference proteome</keyword>
<keyword evidence="3" id="KW-0862">Zinc</keyword>
<dbReference type="SUPFAM" id="SSF57716">
    <property type="entry name" value="Glucocorticoid receptor-like (DNA-binding domain)"/>
    <property type="match status" value="1"/>
</dbReference>
<evidence type="ECO:0000313" key="7">
    <source>
        <dbReference type="Proteomes" id="UP001329430"/>
    </source>
</evidence>
<dbReference type="EMBL" id="JAVRBK010000002">
    <property type="protein sequence ID" value="KAK5648039.1"/>
    <property type="molecule type" value="Genomic_DNA"/>
</dbReference>
<name>A0AAN7VME9_9COLE</name>
<comment type="caution">
    <text evidence="6">The sequence shown here is derived from an EMBL/GenBank/DDBJ whole genome shotgun (WGS) entry which is preliminary data.</text>
</comment>
<keyword evidence="2" id="KW-0863">Zinc-finger</keyword>
<proteinExistence type="predicted"/>
<dbReference type="InterPro" id="IPR006612">
    <property type="entry name" value="THAP_Znf"/>
</dbReference>
<evidence type="ECO:0000256" key="4">
    <source>
        <dbReference type="ARBA" id="ARBA00023125"/>
    </source>
</evidence>
<dbReference type="AlphaFoldDB" id="A0AAN7VME9"/>
<evidence type="ECO:0000313" key="6">
    <source>
        <dbReference type="EMBL" id="KAK5648039.1"/>
    </source>
</evidence>
<dbReference type="Pfam" id="PF05485">
    <property type="entry name" value="THAP"/>
    <property type="match status" value="1"/>
</dbReference>
<keyword evidence="4" id="KW-0238">DNA-binding</keyword>
<feature type="domain" description="THAP-type" evidence="5">
    <location>
        <begin position="8"/>
        <end position="70"/>
    </location>
</feature>
<evidence type="ECO:0000256" key="2">
    <source>
        <dbReference type="ARBA" id="ARBA00022771"/>
    </source>
</evidence>